<dbReference type="InterPro" id="IPR018392">
    <property type="entry name" value="LysM"/>
</dbReference>
<dbReference type="CDD" id="cd00118">
    <property type="entry name" value="LysM"/>
    <property type="match status" value="2"/>
</dbReference>
<dbReference type="EMBL" id="CP002542">
    <property type="protein sequence ID" value="AEA43459.1"/>
    <property type="molecule type" value="Genomic_DNA"/>
</dbReference>
<dbReference type="AlphaFoldDB" id="F2IED5"/>
<evidence type="ECO:0000256" key="1">
    <source>
        <dbReference type="ARBA" id="ARBA00007734"/>
    </source>
</evidence>
<dbReference type="SUPFAM" id="SSF53955">
    <property type="entry name" value="Lysozyme-like"/>
    <property type="match status" value="1"/>
</dbReference>
<feature type="domain" description="LysM" evidence="3">
    <location>
        <begin position="403"/>
        <end position="446"/>
    </location>
</feature>
<dbReference type="eggNOG" id="COG0741">
    <property type="taxonomic scope" value="Bacteria"/>
</dbReference>
<evidence type="ECO:0000256" key="2">
    <source>
        <dbReference type="SAM" id="SignalP"/>
    </source>
</evidence>
<dbReference type="eggNOG" id="COG1388">
    <property type="taxonomic scope" value="Bacteria"/>
</dbReference>
<dbReference type="HOGENOM" id="CLU_009520_1_0_10"/>
<sequence precursor="true">MKRFGHALLLLILLLNVSHVFAQRRPKPPVKDTITGEVFIRIVDQSLALHYEDFAKGLNYDSIVDALDYEAGTIPVFTDQDYCKRLAKMNETSSFGFDCNNVSLTTIKFFAQNRRNFTRVVLGRGRLYFDLYEEKLAEYGLPLELKYLSVIESGLRPQVKSRAGALGLWQFMYATGKQYGLKENSYMDERMDPLKATDAACRYLKKLYNIYGDWNLALAAYNAGPGNVNKAIRRSGGKRTYWEIRPYLPRETQGYVPNFIAATYLLTYHAEHNLLPAEPKMHFYQLDTLCLNRGIHMQTIEKLVAWPVDDIQALNPVYKTSYIPPTFPKQCVTGPLEKIGLLVSLEDSLYALEQRIYGSGGIKNPLPTDVAIDTKNDQLVVSAPIDKRIDIPKTKVITTINYTYHKVKSGESLGSIAAQYSVAIQELMNWNDLTTARITVGQLLKIQTKVSTTVENEEYTEAVEDSIQNADNAIKTPIPPVQTNVAKKFYTIRSGDTFSKIASRHGLTMSQLQRLNPGVSASRIRAGQRLRVK</sequence>
<dbReference type="PANTHER" id="PTHR33734:SF22">
    <property type="entry name" value="MEMBRANE-BOUND LYTIC MUREIN TRANSGLYCOSYLASE D"/>
    <property type="match status" value="1"/>
</dbReference>
<evidence type="ECO:0000313" key="5">
    <source>
        <dbReference type="Proteomes" id="UP000007463"/>
    </source>
</evidence>
<accession>F2IED5</accession>
<keyword evidence="2" id="KW-0732">Signal</keyword>
<organism evidence="4 5">
    <name type="scientific">Fluviicola taffensis (strain DSM 16823 / NCIMB 13979 / RW262)</name>
    <dbReference type="NCBI Taxonomy" id="755732"/>
    <lineage>
        <taxon>Bacteria</taxon>
        <taxon>Pseudomonadati</taxon>
        <taxon>Bacteroidota</taxon>
        <taxon>Flavobacteriia</taxon>
        <taxon>Flavobacteriales</taxon>
        <taxon>Crocinitomicaceae</taxon>
        <taxon>Fluviicola</taxon>
    </lineage>
</organism>
<dbReference type="OrthoDB" id="9815002at2"/>
<evidence type="ECO:0000259" key="3">
    <source>
        <dbReference type="PROSITE" id="PS51782"/>
    </source>
</evidence>
<evidence type="ECO:0000313" key="4">
    <source>
        <dbReference type="EMBL" id="AEA43459.1"/>
    </source>
</evidence>
<proteinExistence type="inferred from homology"/>
<protein>
    <submittedName>
        <fullName evidence="4">Lytic transglycosylase catalytic</fullName>
    </submittedName>
</protein>
<feature type="chain" id="PRO_5003279774" evidence="2">
    <location>
        <begin position="23"/>
        <end position="533"/>
    </location>
</feature>
<feature type="signal peptide" evidence="2">
    <location>
        <begin position="1"/>
        <end position="22"/>
    </location>
</feature>
<name>F2IED5_FLUTR</name>
<feature type="domain" description="LysM" evidence="3">
    <location>
        <begin position="488"/>
        <end position="532"/>
    </location>
</feature>
<dbReference type="InterPro" id="IPR000189">
    <property type="entry name" value="Transglyc_AS"/>
</dbReference>
<dbReference type="InterPro" id="IPR023346">
    <property type="entry name" value="Lysozyme-like_dom_sf"/>
</dbReference>
<dbReference type="RefSeq" id="WP_013686230.1">
    <property type="nucleotide sequence ID" value="NC_015321.1"/>
</dbReference>
<dbReference type="GO" id="GO:0016020">
    <property type="term" value="C:membrane"/>
    <property type="evidence" value="ECO:0007669"/>
    <property type="project" value="InterPro"/>
</dbReference>
<reference evidence="4 5" key="1">
    <citation type="journal article" date="2011" name="Stand. Genomic Sci.">
        <title>Complete genome sequence of the gliding freshwater bacterium Fluviicola taffensis type strain (RW262).</title>
        <authorList>
            <person name="Woyke T."/>
            <person name="Chertkov O."/>
            <person name="Lapidus A."/>
            <person name="Nolan M."/>
            <person name="Lucas S."/>
            <person name="Del Rio T.G."/>
            <person name="Tice H."/>
            <person name="Cheng J.F."/>
            <person name="Tapia R."/>
            <person name="Han C."/>
            <person name="Goodwin L."/>
            <person name="Pitluck S."/>
            <person name="Liolios K."/>
            <person name="Pagani I."/>
            <person name="Ivanova N."/>
            <person name="Huntemann M."/>
            <person name="Mavromatis K."/>
            <person name="Mikhailova N."/>
            <person name="Pati A."/>
            <person name="Chen A."/>
            <person name="Palaniappan K."/>
            <person name="Land M."/>
            <person name="Hauser L."/>
            <person name="Brambilla E.M."/>
            <person name="Rohde M."/>
            <person name="Mwirichia R."/>
            <person name="Sikorski J."/>
            <person name="Tindall B.J."/>
            <person name="Goker M."/>
            <person name="Bristow J."/>
            <person name="Eisen J.A."/>
            <person name="Markowitz V."/>
            <person name="Hugenholtz P."/>
            <person name="Klenk H.P."/>
            <person name="Kyrpides N.C."/>
        </authorList>
    </citation>
    <scope>NUCLEOTIDE SEQUENCE [LARGE SCALE GENOMIC DNA]</scope>
    <source>
        <strain evidence="5">DSM 16823 / RW262 / RW262</strain>
    </source>
</reference>
<reference evidence="5" key="2">
    <citation type="submission" date="2011-02" db="EMBL/GenBank/DDBJ databases">
        <title>The complete genome of Fluviicola taffensis DSM 16823.</title>
        <authorList>
            <consortium name="US DOE Joint Genome Institute (JGI-PGF)"/>
            <person name="Lucas S."/>
            <person name="Copeland A."/>
            <person name="Lapidus A."/>
            <person name="Bruce D."/>
            <person name="Goodwin L."/>
            <person name="Pitluck S."/>
            <person name="Kyrpides N."/>
            <person name="Mavromatis K."/>
            <person name="Ivanova N."/>
            <person name="Mikhailova N."/>
            <person name="Pagani I."/>
            <person name="Chertkov O."/>
            <person name="Detter J.C."/>
            <person name="Han C."/>
            <person name="Tapia R."/>
            <person name="Land M."/>
            <person name="Hauser L."/>
            <person name="Markowitz V."/>
            <person name="Cheng J.-F."/>
            <person name="Hugenholtz P."/>
            <person name="Woyke T."/>
            <person name="Wu D."/>
            <person name="Tindall B."/>
            <person name="Pomrenke H.G."/>
            <person name="Brambilla E."/>
            <person name="Klenk H.-P."/>
            <person name="Eisen J.A."/>
        </authorList>
    </citation>
    <scope>NUCLEOTIDE SEQUENCE [LARGE SCALE GENOMIC DNA]</scope>
    <source>
        <strain evidence="5">DSM 16823 / RW262 / RW262</strain>
    </source>
</reference>
<dbReference type="Pfam" id="PF01476">
    <property type="entry name" value="LysM"/>
    <property type="match status" value="2"/>
</dbReference>
<dbReference type="InterPro" id="IPR036779">
    <property type="entry name" value="LysM_dom_sf"/>
</dbReference>
<dbReference type="InterPro" id="IPR008258">
    <property type="entry name" value="Transglycosylase_SLT_dom_1"/>
</dbReference>
<dbReference type="PANTHER" id="PTHR33734">
    <property type="entry name" value="LYSM DOMAIN-CONTAINING GPI-ANCHORED PROTEIN 2"/>
    <property type="match status" value="1"/>
</dbReference>
<dbReference type="STRING" id="755732.Fluta_1465"/>
<dbReference type="GO" id="GO:0000270">
    <property type="term" value="P:peptidoglycan metabolic process"/>
    <property type="evidence" value="ECO:0007669"/>
    <property type="project" value="InterPro"/>
</dbReference>
<dbReference type="GO" id="GO:0008932">
    <property type="term" value="F:lytic endotransglycosylase activity"/>
    <property type="evidence" value="ECO:0007669"/>
    <property type="project" value="TreeGrafter"/>
</dbReference>
<dbReference type="Gene3D" id="3.10.350.10">
    <property type="entry name" value="LysM domain"/>
    <property type="match status" value="2"/>
</dbReference>
<dbReference type="PROSITE" id="PS00922">
    <property type="entry name" value="TRANSGLYCOSYLASE"/>
    <property type="match status" value="1"/>
</dbReference>
<dbReference type="PROSITE" id="PS51782">
    <property type="entry name" value="LYSM"/>
    <property type="match status" value="2"/>
</dbReference>
<dbReference type="CDD" id="cd16894">
    <property type="entry name" value="MltD-like"/>
    <property type="match status" value="1"/>
</dbReference>
<dbReference type="Gene3D" id="1.10.530.10">
    <property type="match status" value="1"/>
</dbReference>
<dbReference type="Pfam" id="PF01464">
    <property type="entry name" value="SLT"/>
    <property type="match status" value="1"/>
</dbReference>
<dbReference type="Proteomes" id="UP000007463">
    <property type="component" value="Chromosome"/>
</dbReference>
<dbReference type="SMART" id="SM00257">
    <property type="entry name" value="LysM"/>
    <property type="match status" value="2"/>
</dbReference>
<comment type="similarity">
    <text evidence="1">Belongs to the transglycosylase Slt family.</text>
</comment>
<gene>
    <name evidence="4" type="ordered locus">Fluta_1465</name>
</gene>
<keyword evidence="5" id="KW-1185">Reference proteome</keyword>
<dbReference type="KEGG" id="fte:Fluta_1465"/>
<dbReference type="SUPFAM" id="SSF54106">
    <property type="entry name" value="LysM domain"/>
    <property type="match status" value="2"/>
</dbReference>